<dbReference type="Pfam" id="PF24093">
    <property type="entry name" value="DUF7377"/>
    <property type="match status" value="1"/>
</dbReference>
<feature type="domain" description="Protein kinase" evidence="1">
    <location>
        <begin position="351"/>
        <end position="606"/>
    </location>
</feature>
<gene>
    <name evidence="2" type="ORF">OIU85_001535</name>
</gene>
<comment type="caution">
    <text evidence="2">The sequence shown here is derived from an EMBL/GenBank/DDBJ whole genome shotgun (WGS) entry which is preliminary data.</text>
</comment>
<dbReference type="PROSITE" id="PS50011">
    <property type="entry name" value="PROTEIN_KINASE_DOM"/>
    <property type="match status" value="1"/>
</dbReference>
<dbReference type="AlphaFoldDB" id="A0A9Q0VLF4"/>
<reference evidence="2" key="1">
    <citation type="submission" date="2022-11" db="EMBL/GenBank/DDBJ databases">
        <authorList>
            <person name="Hyden B.L."/>
            <person name="Feng K."/>
            <person name="Yates T."/>
            <person name="Jawdy S."/>
            <person name="Smart L.B."/>
            <person name="Muchero W."/>
        </authorList>
    </citation>
    <scope>NUCLEOTIDE SEQUENCE</scope>
    <source>
        <tissue evidence="2">Shoot tip</tissue>
    </source>
</reference>
<dbReference type="PANTHER" id="PTHR44329">
    <property type="entry name" value="SERINE/THREONINE-PROTEIN KINASE TNNI3K-RELATED"/>
    <property type="match status" value="1"/>
</dbReference>
<keyword evidence="3" id="KW-1185">Reference proteome</keyword>
<proteinExistence type="predicted"/>
<organism evidence="2 3">
    <name type="scientific">Salix viminalis</name>
    <name type="common">Common osier</name>
    <name type="synonym">Basket willow</name>
    <dbReference type="NCBI Taxonomy" id="40686"/>
    <lineage>
        <taxon>Eukaryota</taxon>
        <taxon>Viridiplantae</taxon>
        <taxon>Streptophyta</taxon>
        <taxon>Embryophyta</taxon>
        <taxon>Tracheophyta</taxon>
        <taxon>Spermatophyta</taxon>
        <taxon>Magnoliopsida</taxon>
        <taxon>eudicotyledons</taxon>
        <taxon>Gunneridae</taxon>
        <taxon>Pentapetalae</taxon>
        <taxon>rosids</taxon>
        <taxon>fabids</taxon>
        <taxon>Malpighiales</taxon>
        <taxon>Salicaceae</taxon>
        <taxon>Saliceae</taxon>
        <taxon>Salix</taxon>
    </lineage>
</organism>
<dbReference type="EMBL" id="JAPFFL010000001">
    <property type="protein sequence ID" value="KAJ6751010.1"/>
    <property type="molecule type" value="Genomic_DNA"/>
</dbReference>
<dbReference type="OrthoDB" id="4062651at2759"/>
<dbReference type="PRINTS" id="PR00109">
    <property type="entry name" value="TYRKINASE"/>
</dbReference>
<dbReference type="InterPro" id="IPR000719">
    <property type="entry name" value="Prot_kinase_dom"/>
</dbReference>
<dbReference type="PANTHER" id="PTHR44329:SF84">
    <property type="entry name" value="PROTEIN KINASE LIKE PROTEIN"/>
    <property type="match status" value="1"/>
</dbReference>
<sequence length="610" mass="67580">MAAALECWSSRASTDEDMVEQVLMRTQDRSETSSSSISTAAASLQPSDQISNLSLKDTISSSSAMQKRLQRLSRNVSEALASLKNSLNLDSPRDSLVQLPNSQQGNGYGNKSERCRKVAWASVVRNLTQLYPGSQLPEKLVSNIRKHYDSLPLSYAQAGFDMKEVFLHIKLIEQASVDEQPAIMIQEVSDEEVQGWVYKLTFACNSSISWPAMSGALDSASICCKKIQIFEKKGFTLGVVLLLVQAGQEKSFKARIESALKSSVKKSKSTTVKLPFGLCGCQEENTKGNFGEIEEDSCEQNCRNAIENSNVNIQLEMPLPTSSIVVSVDEWQTINSGRDEIGKWLLNSDNLEFIDQIGPNSFKGVHKGKRVGIEKLKGCDKGNSYEFELRKDLLELMTCGHKNILQFYGICVDENHGLCVVTRLMEGGSVNELMLKNKKLQTKEIVRIATDVAEGMKFMNDHDVAYRDLNTQRILLDRHGNACLGDMGIVTACKSMGEAMEYETDGYRWLAPEIIAGDPENITETWMSNAYSFGMVVWEMVTGEAAYAAFSPVQAAVGIAACGLRPEISKDCPQILKSLMTKCWNNSPSKRPKFSEIISILLRPSNNVNR</sequence>
<dbReference type="InterPro" id="IPR051681">
    <property type="entry name" value="Ser/Thr_Kinases-Pseudokinases"/>
</dbReference>
<dbReference type="InterPro" id="IPR055801">
    <property type="entry name" value="DUF7377"/>
</dbReference>
<dbReference type="InterPro" id="IPR011009">
    <property type="entry name" value="Kinase-like_dom_sf"/>
</dbReference>
<dbReference type="Pfam" id="PF07714">
    <property type="entry name" value="PK_Tyr_Ser-Thr"/>
    <property type="match status" value="1"/>
</dbReference>
<dbReference type="InterPro" id="IPR001245">
    <property type="entry name" value="Ser-Thr/Tyr_kinase_cat_dom"/>
</dbReference>
<evidence type="ECO:0000313" key="2">
    <source>
        <dbReference type="EMBL" id="KAJ6751010.1"/>
    </source>
</evidence>
<dbReference type="GO" id="GO:0004674">
    <property type="term" value="F:protein serine/threonine kinase activity"/>
    <property type="evidence" value="ECO:0007669"/>
    <property type="project" value="TreeGrafter"/>
</dbReference>
<dbReference type="GO" id="GO:0005524">
    <property type="term" value="F:ATP binding"/>
    <property type="evidence" value="ECO:0007669"/>
    <property type="project" value="InterPro"/>
</dbReference>
<dbReference type="Proteomes" id="UP001151529">
    <property type="component" value="Chromosome 16"/>
</dbReference>
<accession>A0A9Q0VLF4</accession>
<dbReference type="Gene3D" id="1.10.510.10">
    <property type="entry name" value="Transferase(Phosphotransferase) domain 1"/>
    <property type="match status" value="1"/>
</dbReference>
<dbReference type="SUPFAM" id="SSF56112">
    <property type="entry name" value="Protein kinase-like (PK-like)"/>
    <property type="match status" value="1"/>
</dbReference>
<evidence type="ECO:0000313" key="3">
    <source>
        <dbReference type="Proteomes" id="UP001151529"/>
    </source>
</evidence>
<protein>
    <recommendedName>
        <fullName evidence="1">Protein kinase domain-containing protein</fullName>
    </recommendedName>
</protein>
<evidence type="ECO:0000259" key="1">
    <source>
        <dbReference type="PROSITE" id="PS50011"/>
    </source>
</evidence>
<name>A0A9Q0VLF4_SALVM</name>
<reference evidence="2" key="2">
    <citation type="journal article" date="2023" name="Int. J. Mol. Sci.">
        <title>De Novo Assembly and Annotation of 11 Diverse Shrub Willow (Salix) Genomes Reveals Novel Gene Organization in Sex-Linked Regions.</title>
        <authorList>
            <person name="Hyden B."/>
            <person name="Feng K."/>
            <person name="Yates T.B."/>
            <person name="Jawdy S."/>
            <person name="Cereghino C."/>
            <person name="Smart L.B."/>
            <person name="Muchero W."/>
        </authorList>
    </citation>
    <scope>NUCLEOTIDE SEQUENCE [LARGE SCALE GENOMIC DNA]</scope>
    <source>
        <tissue evidence="2">Shoot tip</tissue>
    </source>
</reference>